<dbReference type="EMBL" id="JARXYA010000016">
    <property type="protein sequence ID" value="MDH6504826.1"/>
    <property type="molecule type" value="Genomic_DNA"/>
</dbReference>
<gene>
    <name evidence="1" type="ORF">M2127_002155</name>
</gene>
<keyword evidence="2" id="KW-1185">Reference proteome</keyword>
<dbReference type="AlphaFoldDB" id="A0AA43M9U5"/>
<dbReference type="Proteomes" id="UP001161160">
    <property type="component" value="Unassembled WGS sequence"/>
</dbReference>
<sequence>MKSPTAQTYTQLSKAVAGARFPQNTAKIETILSAAFQQIEENLKRPYFLHKGSRPTRDGFGTDLPKGQRDETMLRNLLIAELFRSWHLAFEEVPAINNKDYPATKFVAFAEQIFYLLGIGKIEDHLEEFQSFRAKSLAYFDVNEGEVKK</sequence>
<evidence type="ECO:0000313" key="2">
    <source>
        <dbReference type="Proteomes" id="UP001161160"/>
    </source>
</evidence>
<accession>A0AA43M9U5</accession>
<proteinExistence type="predicted"/>
<evidence type="ECO:0000313" key="1">
    <source>
        <dbReference type="EMBL" id="MDH6504826.1"/>
    </source>
</evidence>
<dbReference type="RefSeq" id="WP_215380754.1">
    <property type="nucleotide sequence ID" value="NZ_JARXXW010000016.1"/>
</dbReference>
<name>A0AA43M9U5_9BURK</name>
<comment type="caution">
    <text evidence="1">The sequence shown here is derived from an EMBL/GenBank/DDBJ whole genome shotgun (WGS) entry which is preliminary data.</text>
</comment>
<reference evidence="1" key="1">
    <citation type="submission" date="2023-04" db="EMBL/GenBank/DDBJ databases">
        <title>Genome Encyclopedia of Bacteria and Archaea VI: Functional Genomics of Type Strains.</title>
        <authorList>
            <person name="Whitman W."/>
        </authorList>
    </citation>
    <scope>NUCLEOTIDE SEQUENCE</scope>
    <source>
        <strain evidence="1">Enz.4-51</strain>
    </source>
</reference>
<protein>
    <submittedName>
        <fullName evidence="1">Uncharacterized protein</fullName>
    </submittedName>
</protein>
<organism evidence="1 2">
    <name type="scientific">Polynucleobacter sphagniphilus</name>
    <dbReference type="NCBI Taxonomy" id="1743169"/>
    <lineage>
        <taxon>Bacteria</taxon>
        <taxon>Pseudomonadati</taxon>
        <taxon>Pseudomonadota</taxon>
        <taxon>Betaproteobacteria</taxon>
        <taxon>Burkholderiales</taxon>
        <taxon>Burkholderiaceae</taxon>
        <taxon>Polynucleobacter</taxon>
    </lineage>
</organism>